<dbReference type="PROSITE" id="PS51898">
    <property type="entry name" value="TYR_RECOMBINASE"/>
    <property type="match status" value="1"/>
</dbReference>
<dbReference type="EMBL" id="FZQB01000001">
    <property type="protein sequence ID" value="SNT68958.1"/>
    <property type="molecule type" value="Genomic_DNA"/>
</dbReference>
<protein>
    <submittedName>
        <fullName evidence="4">Phage integrase family protein</fullName>
    </submittedName>
</protein>
<evidence type="ECO:0000313" key="5">
    <source>
        <dbReference type="Proteomes" id="UP000198307"/>
    </source>
</evidence>
<evidence type="ECO:0000313" key="4">
    <source>
        <dbReference type="EMBL" id="SNT68958.1"/>
    </source>
</evidence>
<feature type="domain" description="Tyr recombinase" evidence="3">
    <location>
        <begin position="465"/>
        <end position="676"/>
    </location>
</feature>
<evidence type="ECO:0000256" key="2">
    <source>
        <dbReference type="SAM" id="MobiDB-lite"/>
    </source>
</evidence>
<keyword evidence="1" id="KW-0233">DNA recombination</keyword>
<dbReference type="InterPro" id="IPR013762">
    <property type="entry name" value="Integrase-like_cat_sf"/>
</dbReference>
<accession>A0A239PMD6</accession>
<evidence type="ECO:0000259" key="3">
    <source>
        <dbReference type="PROSITE" id="PS51898"/>
    </source>
</evidence>
<dbReference type="Proteomes" id="UP000198307">
    <property type="component" value="Unassembled WGS sequence"/>
</dbReference>
<dbReference type="GO" id="GO:0006310">
    <property type="term" value="P:DNA recombination"/>
    <property type="evidence" value="ECO:0007669"/>
    <property type="project" value="UniProtKB-KW"/>
</dbReference>
<dbReference type="GO" id="GO:0015074">
    <property type="term" value="P:DNA integration"/>
    <property type="evidence" value="ECO:0007669"/>
    <property type="project" value="InterPro"/>
</dbReference>
<organism evidence="4 5">
    <name type="scientific">Paracoccus seriniphilus</name>
    <dbReference type="NCBI Taxonomy" id="184748"/>
    <lineage>
        <taxon>Bacteria</taxon>
        <taxon>Pseudomonadati</taxon>
        <taxon>Pseudomonadota</taxon>
        <taxon>Alphaproteobacteria</taxon>
        <taxon>Rhodobacterales</taxon>
        <taxon>Paracoccaceae</taxon>
        <taxon>Paracoccus</taxon>
    </lineage>
</organism>
<dbReference type="SUPFAM" id="SSF56349">
    <property type="entry name" value="DNA breaking-rejoining enzymes"/>
    <property type="match status" value="1"/>
</dbReference>
<dbReference type="Gene3D" id="1.10.443.10">
    <property type="entry name" value="Intergrase catalytic core"/>
    <property type="match status" value="1"/>
</dbReference>
<proteinExistence type="predicted"/>
<gene>
    <name evidence="4" type="ORF">SAMN05444959_101521</name>
</gene>
<feature type="region of interest" description="Disordered" evidence="2">
    <location>
        <begin position="315"/>
        <end position="334"/>
    </location>
</feature>
<dbReference type="Pfam" id="PF00589">
    <property type="entry name" value="Phage_integrase"/>
    <property type="match status" value="1"/>
</dbReference>
<dbReference type="RefSeq" id="WP_089342824.1">
    <property type="nucleotide sequence ID" value="NZ_CP067129.1"/>
</dbReference>
<dbReference type="AlphaFoldDB" id="A0A239PMD6"/>
<dbReference type="InterPro" id="IPR002104">
    <property type="entry name" value="Integrase_catalytic"/>
</dbReference>
<dbReference type="CDD" id="cd00397">
    <property type="entry name" value="DNA_BRE_C"/>
    <property type="match status" value="1"/>
</dbReference>
<dbReference type="InterPro" id="IPR011010">
    <property type="entry name" value="DNA_brk_join_enz"/>
</dbReference>
<name>A0A239PMD6_9RHOB</name>
<keyword evidence="5" id="KW-1185">Reference proteome</keyword>
<evidence type="ECO:0000256" key="1">
    <source>
        <dbReference type="ARBA" id="ARBA00023172"/>
    </source>
</evidence>
<dbReference type="OrthoDB" id="9803188at2"/>
<dbReference type="GO" id="GO:0003677">
    <property type="term" value="F:DNA binding"/>
    <property type="evidence" value="ECO:0007669"/>
    <property type="project" value="InterPro"/>
</dbReference>
<feature type="compositionally biased region" description="Basic residues" evidence="2">
    <location>
        <begin position="318"/>
        <end position="327"/>
    </location>
</feature>
<sequence>MTVQDQIRDYLDETGVTKHALALQAGLNPKAVKNILEIPGIRSDRKTLDALGEVMGIHLPTPAGQMTYSRLMSDLARPTGDEKSDSRNRVLISRLKAFLKAAGWVAEIEIVDRRRAIEKLSSWSAATLDLTENSFATYKSDILAAIHSHGGRNRPNGIRDVRGIYREIHDVLSESDCPNDLKLISGTFFHFLYQRKISPDEISTEVLHEYYLHRLAVSPKGEATCKKHVQRISALCTRLATDADFSSYGFNVVEHPFPDGRNKYGVDASVFSELLSEFDGPVSRWLRGEASRDGLSEEAFLAQLDAAETSGPVNSKKALLKKKNGGRKRTEEDRQSAGFLLPGQTWSKRTLENRRYQLIAGAKALFAATGYLIENLTEYTDPDVIESALDVLSSGNSDDEFPSSYAESVGKTLKKLARDYIGRSADDVNAIAAHIKEHAIGETGISRRNKARLRQIIGDRQQRLIDLSDILTDEVNSIIDKRKRKSRGKTRMDLLGPEEARDIMCAIASDILLARAPRRANITGIRLSWISWAGGTARIIIPNVQVKGRNSDDPDLHIPLDEHASARLKSFIEKVRPKALRAGDDENPFLFPSQGERGDLGQPYAGLLERLVRHTKRIVGFKMNPHLYRHFLGWLWLREDPDRLPDVQRLLGHKRLETTLAHYAEIDEDLALDRWSKYLADQKSRQPEKTKKKRKTG</sequence>
<reference evidence="4 5" key="1">
    <citation type="submission" date="2017-07" db="EMBL/GenBank/DDBJ databases">
        <authorList>
            <person name="Sun Z.S."/>
            <person name="Albrecht U."/>
            <person name="Echele G."/>
            <person name="Lee C.C."/>
        </authorList>
    </citation>
    <scope>NUCLEOTIDE SEQUENCE [LARGE SCALE GENOMIC DNA]</scope>
    <source>
        <strain evidence="4 5">DSM 14827</strain>
    </source>
</reference>